<evidence type="ECO:0000313" key="3">
    <source>
        <dbReference type="EMBL" id="KAJ4112161.1"/>
    </source>
</evidence>
<feature type="region of interest" description="Disordered" evidence="1">
    <location>
        <begin position="73"/>
        <end position="92"/>
    </location>
</feature>
<protein>
    <submittedName>
        <fullName evidence="3">Uncharacterized protein</fullName>
    </submittedName>
</protein>
<gene>
    <name evidence="3" type="ORF">NW768_011740</name>
</gene>
<feature type="chain" id="PRO_5046930413" evidence="2">
    <location>
        <begin position="18"/>
        <end position="205"/>
    </location>
</feature>
<accession>A0ABQ8QWA6</accession>
<feature type="compositionally biased region" description="Low complexity" evidence="1">
    <location>
        <begin position="74"/>
        <end position="92"/>
    </location>
</feature>
<keyword evidence="2" id="KW-0732">Signal</keyword>
<feature type="signal peptide" evidence="2">
    <location>
        <begin position="1"/>
        <end position="17"/>
    </location>
</feature>
<keyword evidence="4" id="KW-1185">Reference proteome</keyword>
<name>A0ABQ8QWA6_FUSEQ</name>
<organism evidence="3 4">
    <name type="scientific">Fusarium equiseti</name>
    <name type="common">Fusarium scirpi</name>
    <dbReference type="NCBI Taxonomy" id="61235"/>
    <lineage>
        <taxon>Eukaryota</taxon>
        <taxon>Fungi</taxon>
        <taxon>Dikarya</taxon>
        <taxon>Ascomycota</taxon>
        <taxon>Pezizomycotina</taxon>
        <taxon>Sordariomycetes</taxon>
        <taxon>Hypocreomycetidae</taxon>
        <taxon>Hypocreales</taxon>
        <taxon>Nectriaceae</taxon>
        <taxon>Fusarium</taxon>
        <taxon>Fusarium incarnatum-equiseti species complex</taxon>
    </lineage>
</organism>
<proteinExistence type="predicted"/>
<comment type="caution">
    <text evidence="3">The sequence shown here is derived from an EMBL/GenBank/DDBJ whole genome shotgun (WGS) entry which is preliminary data.</text>
</comment>
<evidence type="ECO:0000313" key="4">
    <source>
        <dbReference type="Proteomes" id="UP001152024"/>
    </source>
</evidence>
<reference evidence="3" key="1">
    <citation type="submission" date="2022-09" db="EMBL/GenBank/DDBJ databases">
        <title>Fusarium specimens isolated from Avocado Roots.</title>
        <authorList>
            <person name="Stajich J."/>
            <person name="Roper C."/>
            <person name="Heimlech-Rivalta G."/>
        </authorList>
    </citation>
    <scope>NUCLEOTIDE SEQUENCE</scope>
    <source>
        <strain evidence="3">CF00095</strain>
    </source>
</reference>
<evidence type="ECO:0000256" key="1">
    <source>
        <dbReference type="SAM" id="MobiDB-lite"/>
    </source>
</evidence>
<dbReference type="Proteomes" id="UP001152024">
    <property type="component" value="Unassembled WGS sequence"/>
</dbReference>
<sequence>MLRNTLVLAALAVNAAAGPCRPATSSTELHPTAMGSTETSYLETSVTEETSSAALTETTDVVPTTTVSIATSDATTTAEVTPSSESESTTTSADVCVASLGAAGGEPPLTSREADCHDFNIVTVSSYAVTQTLYKRGNVIIIPTNAIRRRAEGDAATTILPTSTPAYATYCNDAVAYYNACSELGITAFTTTIPEPTSTEIIITN</sequence>
<dbReference type="EMBL" id="JAOQBH010000032">
    <property type="protein sequence ID" value="KAJ4112161.1"/>
    <property type="molecule type" value="Genomic_DNA"/>
</dbReference>
<evidence type="ECO:0000256" key="2">
    <source>
        <dbReference type="SAM" id="SignalP"/>
    </source>
</evidence>